<dbReference type="Pfam" id="PF13692">
    <property type="entry name" value="Glyco_trans_1_4"/>
    <property type="match status" value="1"/>
</dbReference>
<name>I4D1J0_DESAJ</name>
<protein>
    <submittedName>
        <fullName evidence="1">Glycosyltransferase</fullName>
    </submittedName>
</protein>
<proteinExistence type="predicted"/>
<dbReference type="eggNOG" id="COG0438">
    <property type="taxonomic scope" value="Bacteria"/>
</dbReference>
<dbReference type="PANTHER" id="PTHR45947:SF3">
    <property type="entry name" value="SULFOQUINOVOSYL TRANSFERASE SQD2"/>
    <property type="match status" value="1"/>
</dbReference>
<dbReference type="RefSeq" id="WP_014825676.1">
    <property type="nucleotide sequence ID" value="NC_018068.1"/>
</dbReference>
<dbReference type="Gene3D" id="3.40.50.2000">
    <property type="entry name" value="Glycogen Phosphorylase B"/>
    <property type="match status" value="1"/>
</dbReference>
<dbReference type="OrthoDB" id="9811239at2"/>
<evidence type="ECO:0000313" key="1">
    <source>
        <dbReference type="EMBL" id="AFM39664.1"/>
    </source>
</evidence>
<dbReference type="AlphaFoldDB" id="I4D1J0"/>
<dbReference type="EMBL" id="CP003639">
    <property type="protein sequence ID" value="AFM39664.1"/>
    <property type="molecule type" value="Genomic_DNA"/>
</dbReference>
<keyword evidence="2" id="KW-1185">Reference proteome</keyword>
<keyword evidence="1" id="KW-0808">Transferase</keyword>
<reference evidence="1 2" key="1">
    <citation type="journal article" date="2012" name="J. Bacteriol.">
        <title>Complete genome sequences of Desulfosporosinus orientis DSM765T, Desulfosporosinus youngiae DSM17734T, Desulfosporosinus meridiei DSM13257T, and Desulfosporosinus acidiphilus DSM22704T.</title>
        <authorList>
            <person name="Pester M."/>
            <person name="Brambilla E."/>
            <person name="Alazard D."/>
            <person name="Rattei T."/>
            <person name="Weinmaier T."/>
            <person name="Han J."/>
            <person name="Lucas S."/>
            <person name="Lapidus A."/>
            <person name="Cheng J.F."/>
            <person name="Goodwin L."/>
            <person name="Pitluck S."/>
            <person name="Peters L."/>
            <person name="Ovchinnikova G."/>
            <person name="Teshima H."/>
            <person name="Detter J.C."/>
            <person name="Han C.S."/>
            <person name="Tapia R."/>
            <person name="Land M.L."/>
            <person name="Hauser L."/>
            <person name="Kyrpides N.C."/>
            <person name="Ivanova N.N."/>
            <person name="Pagani I."/>
            <person name="Huntmann M."/>
            <person name="Wei C.L."/>
            <person name="Davenport K.W."/>
            <person name="Daligault H."/>
            <person name="Chain P.S."/>
            <person name="Chen A."/>
            <person name="Mavromatis K."/>
            <person name="Markowitz V."/>
            <person name="Szeto E."/>
            <person name="Mikhailova N."/>
            <person name="Pati A."/>
            <person name="Wagner M."/>
            <person name="Woyke T."/>
            <person name="Ollivier B."/>
            <person name="Klenk H.P."/>
            <person name="Spring S."/>
            <person name="Loy A."/>
        </authorList>
    </citation>
    <scope>NUCLEOTIDE SEQUENCE [LARGE SCALE GENOMIC DNA]</scope>
    <source>
        <strain evidence="2">DSM 22704 / JCM 16185 / SJ4</strain>
    </source>
</reference>
<dbReference type="GO" id="GO:0016757">
    <property type="term" value="F:glycosyltransferase activity"/>
    <property type="evidence" value="ECO:0007669"/>
    <property type="project" value="TreeGrafter"/>
</dbReference>
<dbReference type="PANTHER" id="PTHR45947">
    <property type="entry name" value="SULFOQUINOVOSYL TRANSFERASE SQD2"/>
    <property type="match status" value="1"/>
</dbReference>
<dbReference type="SUPFAM" id="SSF53756">
    <property type="entry name" value="UDP-Glycosyltransferase/glycogen phosphorylase"/>
    <property type="match status" value="1"/>
</dbReference>
<dbReference type="CDD" id="cd03801">
    <property type="entry name" value="GT4_PimA-like"/>
    <property type="match status" value="1"/>
</dbReference>
<organism evidence="1 2">
    <name type="scientific">Desulfosporosinus acidiphilus (strain DSM 22704 / JCM 16185 / SJ4)</name>
    <dbReference type="NCBI Taxonomy" id="646529"/>
    <lineage>
        <taxon>Bacteria</taxon>
        <taxon>Bacillati</taxon>
        <taxon>Bacillota</taxon>
        <taxon>Clostridia</taxon>
        <taxon>Eubacteriales</taxon>
        <taxon>Desulfitobacteriaceae</taxon>
        <taxon>Desulfosporosinus</taxon>
    </lineage>
</organism>
<dbReference type="Proteomes" id="UP000002892">
    <property type="component" value="Chromosome"/>
</dbReference>
<dbReference type="KEGG" id="dai:Desaci_0602"/>
<gene>
    <name evidence="1" type="ordered locus">Desaci_0602</name>
</gene>
<accession>I4D1J0</accession>
<dbReference type="STRING" id="646529.Desaci_0602"/>
<dbReference type="HOGENOM" id="CLU_061541_0_0_9"/>
<sequence>MRVLFQVRPDFLKNPAGDSVQIVSTGQGLKALGVEVHISTDPNLELESYDLVHIFNITRIKESYMYFYNAQKQKKKIVISPIYWSPNAYLKREGASPNALAAWNHMQPMRGRLAADADLLLPNSQLEMDVLRRDFSKTASYRVVPNGFPDSFIGATPARFREQFPNLPEEFVLCAARIAPRKNQHWLAEVCQDLHLPLILLGPVNDPQYYQQVTAFSTVHHLGTLQGSLLASAYAAAKVHALPSWFETPGLSSLEAGACGSVVISTDQGSPKEYFQDMALYVRPLDNSGLRRALEQSFAASPLPLMQHIHKHFTWSKVAEKTLAAYRTMIEDHEPKPPVRPNDEA</sequence>
<dbReference type="InterPro" id="IPR050194">
    <property type="entry name" value="Glycosyltransferase_grp1"/>
</dbReference>
<evidence type="ECO:0000313" key="2">
    <source>
        <dbReference type="Proteomes" id="UP000002892"/>
    </source>
</evidence>